<dbReference type="EMBL" id="MN549360">
    <property type="protein sequence ID" value="QGZ14088.1"/>
    <property type="molecule type" value="Genomic_DNA"/>
</dbReference>
<evidence type="ECO:0000313" key="2">
    <source>
        <dbReference type="Proteomes" id="UP000436513"/>
    </source>
</evidence>
<reference evidence="1 2" key="1">
    <citation type="submission" date="2019-10" db="EMBL/GenBank/DDBJ databases">
        <title>Complete genome sequence of bacteriophage vB_RLeM_RL38JI.</title>
        <authorList>
            <person name="Gunathilake D."/>
            <person name="Bhat S."/>
            <person name="Yost C.K."/>
            <person name="Hynes M.F."/>
        </authorList>
    </citation>
    <scope>NUCLEOTIDE SEQUENCE [LARGE SCALE GENOMIC DNA]</scope>
</reference>
<organism evidence="1 2">
    <name type="scientific">Rhizobium phage RL38J1</name>
    <dbReference type="NCBI Taxonomy" id="2663232"/>
    <lineage>
        <taxon>Viruses</taxon>
        <taxon>Duplodnaviria</taxon>
        <taxon>Heunggongvirae</taxon>
        <taxon>Uroviricota</taxon>
        <taxon>Caudoviricetes</taxon>
        <taxon>Pootjesviridae</taxon>
        <taxon>Innesvirus</taxon>
        <taxon>Innesvirus RL38J1</taxon>
    </lineage>
</organism>
<dbReference type="Proteomes" id="UP000436513">
    <property type="component" value="Segment"/>
</dbReference>
<protein>
    <submittedName>
        <fullName evidence="1">Uncharacterized protein</fullName>
    </submittedName>
</protein>
<sequence>MQKCVDEISKVFGHQIENGADPGDVCFAINNYMGMKYNGSFARATVEGKNITLHLD</sequence>
<name>A0A6B9J3P6_9CAUD</name>
<accession>A0A6B9J3P6</accession>
<gene>
    <name evidence="1" type="ORF">RL38J1_052</name>
</gene>
<keyword evidence="2" id="KW-1185">Reference proteome</keyword>
<proteinExistence type="predicted"/>
<evidence type="ECO:0000313" key="1">
    <source>
        <dbReference type="EMBL" id="QGZ14088.1"/>
    </source>
</evidence>